<evidence type="ECO:0000313" key="1">
    <source>
        <dbReference type="EMBL" id="SED15575.1"/>
    </source>
</evidence>
<evidence type="ECO:0000313" key="2">
    <source>
        <dbReference type="Proteomes" id="UP000183561"/>
    </source>
</evidence>
<dbReference type="OrthoDB" id="4477994at2"/>
<organism evidence="1 2">
    <name type="scientific">Rhodococcus koreensis</name>
    <dbReference type="NCBI Taxonomy" id="99653"/>
    <lineage>
        <taxon>Bacteria</taxon>
        <taxon>Bacillati</taxon>
        <taxon>Actinomycetota</taxon>
        <taxon>Actinomycetes</taxon>
        <taxon>Mycobacteriales</taxon>
        <taxon>Nocardiaceae</taxon>
        <taxon>Rhodococcus</taxon>
    </lineage>
</organism>
<dbReference type="RefSeq" id="WP_072947700.1">
    <property type="nucleotide sequence ID" value="NZ_FNSV01000005.1"/>
</dbReference>
<sequence length="113" mass="12152">MGMSKTLRLEDDAIEKCVGVCNTMLEQVRDAIKEADSLRMVTGFGGFTSAQELQNGYQSKFTGDAGSVHQRLSQFRDAIILMRDTFAAGGQAFGDADSAIREALGAIQEDTPA</sequence>
<protein>
    <submittedName>
        <fullName evidence="1">Uncharacterized protein</fullName>
    </submittedName>
</protein>
<keyword evidence="2" id="KW-1185">Reference proteome</keyword>
<dbReference type="AlphaFoldDB" id="A0A1H4YCY7"/>
<name>A0A1H4YCY7_9NOCA</name>
<proteinExistence type="predicted"/>
<accession>A0A1H4YCY7</accession>
<dbReference type="Proteomes" id="UP000183561">
    <property type="component" value="Unassembled WGS sequence"/>
</dbReference>
<gene>
    <name evidence="1" type="ORF">SAMN04490239_7053</name>
</gene>
<dbReference type="EMBL" id="FNSV01000005">
    <property type="protein sequence ID" value="SED15575.1"/>
    <property type="molecule type" value="Genomic_DNA"/>
</dbReference>
<reference evidence="2" key="1">
    <citation type="submission" date="2016-10" db="EMBL/GenBank/DDBJ databases">
        <authorList>
            <person name="Varghese N."/>
            <person name="Submissions S."/>
        </authorList>
    </citation>
    <scope>NUCLEOTIDE SEQUENCE [LARGE SCALE GENOMIC DNA]</scope>
    <source>
        <strain evidence="2">DSM 44498</strain>
    </source>
</reference>